<gene>
    <name evidence="1" type="ordered locus">MTH_322</name>
</gene>
<evidence type="ECO:0000313" key="1">
    <source>
        <dbReference type="EMBL" id="AAB84828.1"/>
    </source>
</evidence>
<dbReference type="InParanoid" id="O26422"/>
<dbReference type="AlphaFoldDB" id="O26422"/>
<dbReference type="EMBL" id="AE000666">
    <property type="protein sequence ID" value="AAB84828.1"/>
    <property type="molecule type" value="Genomic_DNA"/>
</dbReference>
<name>O26422_METTH</name>
<reference evidence="1 2" key="1">
    <citation type="journal article" date="1997" name="J. Bacteriol.">
        <title>Complete genome sequence of Methanobacterium thermoautotrophicum deltaH: functional analysis and comparative genomics.</title>
        <authorList>
            <person name="Smith D.R."/>
            <person name="Doucette-Stamm L.A."/>
            <person name="Deloughery C."/>
            <person name="Lee H.-M."/>
            <person name="Dubois J."/>
            <person name="Aldredge T."/>
            <person name="Bashirzadeh R."/>
            <person name="Blakely D."/>
            <person name="Cook R."/>
            <person name="Gilbert K."/>
            <person name="Harrison D."/>
            <person name="Hoang L."/>
            <person name="Keagle P."/>
            <person name="Lumm W."/>
            <person name="Pothier B."/>
            <person name="Qiu D."/>
            <person name="Spadafora R."/>
            <person name="Vicare R."/>
            <person name="Wang Y."/>
            <person name="Wierzbowski J."/>
            <person name="Gibson R."/>
            <person name="Jiwani N."/>
            <person name="Caruso A."/>
            <person name="Bush D."/>
            <person name="Safer H."/>
            <person name="Patwell D."/>
            <person name="Prabhakar S."/>
            <person name="McDougall S."/>
            <person name="Shimer G."/>
            <person name="Goyal A."/>
            <person name="Pietrovski S."/>
            <person name="Church G.M."/>
            <person name="Daniels C.J."/>
            <person name="Mao J.-i."/>
            <person name="Rice P."/>
            <person name="Nolling J."/>
            <person name="Reeve J.N."/>
        </authorList>
    </citation>
    <scope>NUCLEOTIDE SEQUENCE [LARGE SCALE GENOMIC DNA]</scope>
    <source>
        <strain evidence="2">ATCC 29096 / DSM 1053 / JCM 10044 / NBRC 100330 / Delta H</strain>
    </source>
</reference>
<protein>
    <submittedName>
        <fullName evidence="1">Uncharacterized protein</fullName>
    </submittedName>
</protein>
<dbReference type="PaxDb" id="187420-MTH_322"/>
<dbReference type="Proteomes" id="UP000005223">
    <property type="component" value="Chromosome"/>
</dbReference>
<dbReference type="HOGENOM" id="CLU_3353916_0_0_2"/>
<dbReference type="EnsemblBacteria" id="AAB84828">
    <property type="protein sequence ID" value="AAB84828"/>
    <property type="gene ID" value="MTH_322"/>
</dbReference>
<evidence type="ECO:0000313" key="2">
    <source>
        <dbReference type="Proteomes" id="UP000005223"/>
    </source>
</evidence>
<dbReference type="PIR" id="D69141">
    <property type="entry name" value="D69141"/>
</dbReference>
<proteinExistence type="predicted"/>
<accession>O26422</accession>
<dbReference type="KEGG" id="mth:MTH_322"/>
<organism evidence="1 2">
    <name type="scientific">Methanothermobacter thermautotrophicus (strain ATCC 29096 / DSM 1053 / JCM 10044 / NBRC 100330 / Delta H)</name>
    <name type="common">Methanobacterium thermoautotrophicum</name>
    <dbReference type="NCBI Taxonomy" id="187420"/>
    <lineage>
        <taxon>Archaea</taxon>
        <taxon>Methanobacteriati</taxon>
        <taxon>Methanobacteriota</taxon>
        <taxon>Methanomada group</taxon>
        <taxon>Methanobacteria</taxon>
        <taxon>Methanobacteriales</taxon>
        <taxon>Methanobacteriaceae</taxon>
        <taxon>Methanothermobacter</taxon>
    </lineage>
</organism>
<keyword evidence="2" id="KW-1185">Reference proteome</keyword>
<sequence length="36" mass="4079">MNTNIISGAGENRKYDFYRAVILEAPEIFHVLSLPV</sequence>